<gene>
    <name evidence="2" type="ORF">NEZAVI_LOCUS604</name>
</gene>
<name>A0A9P0E668_NEZVI</name>
<feature type="region of interest" description="Disordered" evidence="1">
    <location>
        <begin position="40"/>
        <end position="82"/>
    </location>
</feature>
<dbReference type="Proteomes" id="UP001152798">
    <property type="component" value="Chromosome 1"/>
</dbReference>
<dbReference type="OrthoDB" id="10592957at2759"/>
<dbReference type="AlphaFoldDB" id="A0A9P0E668"/>
<feature type="compositionally biased region" description="Polar residues" evidence="1">
    <location>
        <begin position="60"/>
        <end position="70"/>
    </location>
</feature>
<sequence length="82" mass="9234">MFTVETLTWIQKLTSKLIKSEIVKEHYHIRYRYRSGRALRRGNSGGVVVRTGPAPPQPRSAPQVNGNSTPPYEPVKVSSLRS</sequence>
<evidence type="ECO:0000313" key="2">
    <source>
        <dbReference type="EMBL" id="CAH1389149.1"/>
    </source>
</evidence>
<evidence type="ECO:0000256" key="1">
    <source>
        <dbReference type="SAM" id="MobiDB-lite"/>
    </source>
</evidence>
<keyword evidence="3" id="KW-1185">Reference proteome</keyword>
<organism evidence="2 3">
    <name type="scientific">Nezara viridula</name>
    <name type="common">Southern green stink bug</name>
    <name type="synonym">Cimex viridulus</name>
    <dbReference type="NCBI Taxonomy" id="85310"/>
    <lineage>
        <taxon>Eukaryota</taxon>
        <taxon>Metazoa</taxon>
        <taxon>Ecdysozoa</taxon>
        <taxon>Arthropoda</taxon>
        <taxon>Hexapoda</taxon>
        <taxon>Insecta</taxon>
        <taxon>Pterygota</taxon>
        <taxon>Neoptera</taxon>
        <taxon>Paraneoptera</taxon>
        <taxon>Hemiptera</taxon>
        <taxon>Heteroptera</taxon>
        <taxon>Panheteroptera</taxon>
        <taxon>Pentatomomorpha</taxon>
        <taxon>Pentatomoidea</taxon>
        <taxon>Pentatomidae</taxon>
        <taxon>Pentatominae</taxon>
        <taxon>Nezara</taxon>
    </lineage>
</organism>
<evidence type="ECO:0000313" key="3">
    <source>
        <dbReference type="Proteomes" id="UP001152798"/>
    </source>
</evidence>
<dbReference type="EMBL" id="OV725077">
    <property type="protein sequence ID" value="CAH1389149.1"/>
    <property type="molecule type" value="Genomic_DNA"/>
</dbReference>
<reference evidence="2" key="1">
    <citation type="submission" date="2022-01" db="EMBL/GenBank/DDBJ databases">
        <authorList>
            <person name="King R."/>
        </authorList>
    </citation>
    <scope>NUCLEOTIDE SEQUENCE</scope>
</reference>
<protein>
    <submittedName>
        <fullName evidence="2">Uncharacterized protein</fullName>
    </submittedName>
</protein>
<proteinExistence type="predicted"/>
<accession>A0A9P0E668</accession>